<feature type="compositionally biased region" description="Polar residues" evidence="4">
    <location>
        <begin position="32"/>
        <end position="41"/>
    </location>
</feature>
<protein>
    <submittedName>
        <fullName evidence="6">NUC189-domain-containing protein</fullName>
    </submittedName>
</protein>
<dbReference type="KEGG" id="cput:CONPUDRAFT_165031"/>
<evidence type="ECO:0000313" key="6">
    <source>
        <dbReference type="EMBL" id="EIW82436.1"/>
    </source>
</evidence>
<evidence type="ECO:0000256" key="1">
    <source>
        <dbReference type="ARBA" id="ARBA00004123"/>
    </source>
</evidence>
<sequence length="372" mass="40292">MASQPAQKKARTKHSRKSHPPPRDDPSETIVEASSSQSPTKNARYAEPPSLSIHSGVELGQDQAMDDLVERDVDGTLDENLAELSLGQRLTALTGQDAADRHNTSPDDSDAEPSSARRKQAAAQNDVVPAHSLTRTLIQALHSSDVRLLETCLAHSDSTLIRNSVRRLPPQLAVPLLTACVERLGRGARATNMKGGGGGASSQRGMGLINWINAVLVVHSGHLMTMPDLVARLSGLHATLTSRLSLQESLLSLNGRLDMVLTQIEMRSSTAPASLPINGSKIKKTRGATRYIEGESEEDEEDEAMDAEVPVDDDEEGSVEEVELGGESDEDDDDEEYESEDDDDDGDEPMVNGFIDDEAEEYSEDEDEEESE</sequence>
<proteinExistence type="inferred from homology"/>
<evidence type="ECO:0000313" key="7">
    <source>
        <dbReference type="Proteomes" id="UP000053558"/>
    </source>
</evidence>
<keyword evidence="2" id="KW-0539">Nucleus</keyword>
<dbReference type="AlphaFoldDB" id="A0A5M3MTL3"/>
<feature type="region of interest" description="Disordered" evidence="4">
    <location>
        <begin position="1"/>
        <end position="64"/>
    </location>
</feature>
<comment type="subcellular location">
    <subcellularLocation>
        <location evidence="1">Nucleus</location>
    </subcellularLocation>
</comment>
<dbReference type="OMA" id="QWSLAAH"/>
<feature type="compositionally biased region" description="Basic residues" evidence="4">
    <location>
        <begin position="8"/>
        <end position="20"/>
    </location>
</feature>
<dbReference type="InterPro" id="IPR052414">
    <property type="entry name" value="U3_snoRNA-assoc_WDR"/>
</dbReference>
<dbReference type="PANTHER" id="PTHR44267:SF1">
    <property type="entry name" value="WD REPEAT-CONTAINING PROTEIN 43"/>
    <property type="match status" value="1"/>
</dbReference>
<dbReference type="RefSeq" id="XP_007768097.1">
    <property type="nucleotide sequence ID" value="XM_007769907.1"/>
</dbReference>
<dbReference type="Pfam" id="PF04003">
    <property type="entry name" value="Utp12"/>
    <property type="match status" value="1"/>
</dbReference>
<comment type="similarity">
    <text evidence="3">Belongs to the UTP5 family.</text>
</comment>
<dbReference type="GO" id="GO:0000462">
    <property type="term" value="P:maturation of SSU-rRNA from tricistronic rRNA transcript (SSU-rRNA, 5.8S rRNA, LSU-rRNA)"/>
    <property type="evidence" value="ECO:0007669"/>
    <property type="project" value="TreeGrafter"/>
</dbReference>
<dbReference type="PANTHER" id="PTHR44267">
    <property type="entry name" value="WD REPEAT-CONTAINING PROTEIN 43"/>
    <property type="match status" value="1"/>
</dbReference>
<dbReference type="GeneID" id="19205239"/>
<evidence type="ECO:0000259" key="5">
    <source>
        <dbReference type="Pfam" id="PF04003"/>
    </source>
</evidence>
<accession>A0A5M3MTL3</accession>
<feature type="region of interest" description="Disordered" evidence="4">
    <location>
        <begin position="96"/>
        <end position="127"/>
    </location>
</feature>
<dbReference type="Proteomes" id="UP000053558">
    <property type="component" value="Unassembled WGS sequence"/>
</dbReference>
<feature type="compositionally biased region" description="Acidic residues" evidence="4">
    <location>
        <begin position="294"/>
        <end position="348"/>
    </location>
</feature>
<evidence type="ECO:0000256" key="4">
    <source>
        <dbReference type="SAM" id="MobiDB-lite"/>
    </source>
</evidence>
<dbReference type="EMBL" id="JH711577">
    <property type="protein sequence ID" value="EIW82436.1"/>
    <property type="molecule type" value="Genomic_DNA"/>
</dbReference>
<feature type="domain" description="Small-subunit processome Utp12" evidence="5">
    <location>
        <begin position="145"/>
        <end position="261"/>
    </location>
</feature>
<dbReference type="InterPro" id="IPR007148">
    <property type="entry name" value="SSU_processome_Utp12"/>
</dbReference>
<dbReference type="GO" id="GO:0005730">
    <property type="term" value="C:nucleolus"/>
    <property type="evidence" value="ECO:0007669"/>
    <property type="project" value="TreeGrafter"/>
</dbReference>
<organism evidence="6 7">
    <name type="scientific">Coniophora puteana (strain RWD-64-598)</name>
    <name type="common">Brown rot fungus</name>
    <dbReference type="NCBI Taxonomy" id="741705"/>
    <lineage>
        <taxon>Eukaryota</taxon>
        <taxon>Fungi</taxon>
        <taxon>Dikarya</taxon>
        <taxon>Basidiomycota</taxon>
        <taxon>Agaricomycotina</taxon>
        <taxon>Agaricomycetes</taxon>
        <taxon>Agaricomycetidae</taxon>
        <taxon>Boletales</taxon>
        <taxon>Coniophorineae</taxon>
        <taxon>Coniophoraceae</taxon>
        <taxon>Coniophora</taxon>
    </lineage>
</organism>
<evidence type="ECO:0000256" key="2">
    <source>
        <dbReference type="ARBA" id="ARBA00023242"/>
    </source>
</evidence>
<evidence type="ECO:0000256" key="3">
    <source>
        <dbReference type="ARBA" id="ARBA00038335"/>
    </source>
</evidence>
<gene>
    <name evidence="6" type="ORF">CONPUDRAFT_165031</name>
</gene>
<feature type="compositionally biased region" description="Acidic residues" evidence="4">
    <location>
        <begin position="355"/>
        <end position="372"/>
    </location>
</feature>
<dbReference type="OrthoDB" id="30195at2759"/>
<name>A0A5M3MTL3_CONPW</name>
<reference evidence="7" key="1">
    <citation type="journal article" date="2012" name="Science">
        <title>The Paleozoic origin of enzymatic lignin decomposition reconstructed from 31 fungal genomes.</title>
        <authorList>
            <person name="Floudas D."/>
            <person name="Binder M."/>
            <person name="Riley R."/>
            <person name="Barry K."/>
            <person name="Blanchette R.A."/>
            <person name="Henrissat B."/>
            <person name="Martinez A.T."/>
            <person name="Otillar R."/>
            <person name="Spatafora J.W."/>
            <person name="Yadav J.S."/>
            <person name="Aerts A."/>
            <person name="Benoit I."/>
            <person name="Boyd A."/>
            <person name="Carlson A."/>
            <person name="Copeland A."/>
            <person name="Coutinho P.M."/>
            <person name="de Vries R.P."/>
            <person name="Ferreira P."/>
            <person name="Findley K."/>
            <person name="Foster B."/>
            <person name="Gaskell J."/>
            <person name="Glotzer D."/>
            <person name="Gorecki P."/>
            <person name="Heitman J."/>
            <person name="Hesse C."/>
            <person name="Hori C."/>
            <person name="Igarashi K."/>
            <person name="Jurgens J.A."/>
            <person name="Kallen N."/>
            <person name="Kersten P."/>
            <person name="Kohler A."/>
            <person name="Kuees U."/>
            <person name="Kumar T.K.A."/>
            <person name="Kuo A."/>
            <person name="LaButti K."/>
            <person name="Larrondo L.F."/>
            <person name="Lindquist E."/>
            <person name="Ling A."/>
            <person name="Lombard V."/>
            <person name="Lucas S."/>
            <person name="Lundell T."/>
            <person name="Martin R."/>
            <person name="McLaughlin D.J."/>
            <person name="Morgenstern I."/>
            <person name="Morin E."/>
            <person name="Murat C."/>
            <person name="Nagy L.G."/>
            <person name="Nolan M."/>
            <person name="Ohm R.A."/>
            <person name="Patyshakuliyeva A."/>
            <person name="Rokas A."/>
            <person name="Ruiz-Duenas F.J."/>
            <person name="Sabat G."/>
            <person name="Salamov A."/>
            <person name="Samejima M."/>
            <person name="Schmutz J."/>
            <person name="Slot J.C."/>
            <person name="St John F."/>
            <person name="Stenlid J."/>
            <person name="Sun H."/>
            <person name="Sun S."/>
            <person name="Syed K."/>
            <person name="Tsang A."/>
            <person name="Wiebenga A."/>
            <person name="Young D."/>
            <person name="Pisabarro A."/>
            <person name="Eastwood D.C."/>
            <person name="Martin F."/>
            <person name="Cullen D."/>
            <person name="Grigoriev I.V."/>
            <person name="Hibbett D.S."/>
        </authorList>
    </citation>
    <scope>NUCLEOTIDE SEQUENCE [LARGE SCALE GENOMIC DNA]</scope>
    <source>
        <strain evidence="7">RWD-64-598 SS2</strain>
    </source>
</reference>
<feature type="region of interest" description="Disordered" evidence="4">
    <location>
        <begin position="285"/>
        <end position="372"/>
    </location>
</feature>
<keyword evidence="7" id="KW-1185">Reference proteome</keyword>
<comment type="caution">
    <text evidence="6">The sequence shown here is derived from an EMBL/GenBank/DDBJ whole genome shotgun (WGS) entry which is preliminary data.</text>
</comment>